<comment type="subcellular location">
    <subcellularLocation>
        <location evidence="1">Membrane</location>
        <topology evidence="1">Multi-pass membrane protein</topology>
    </subcellularLocation>
</comment>
<evidence type="ECO:0000256" key="1">
    <source>
        <dbReference type="ARBA" id="ARBA00004141"/>
    </source>
</evidence>
<feature type="transmembrane region" description="Helical" evidence="2">
    <location>
        <begin position="22"/>
        <end position="42"/>
    </location>
</feature>
<keyword evidence="5" id="KW-1185">Reference proteome</keyword>
<dbReference type="AlphaFoldDB" id="A0A1Q3E8F4"/>
<dbReference type="EMBL" id="BDGU01000149">
    <property type="protein sequence ID" value="GAW03508.1"/>
    <property type="molecule type" value="Genomic_DNA"/>
</dbReference>
<feature type="transmembrane region" description="Helical" evidence="2">
    <location>
        <begin position="120"/>
        <end position="140"/>
    </location>
</feature>
<accession>A0A1Q3E8F4</accession>
<name>A0A1Q3E8F4_LENED</name>
<sequence length="199" mass="22653">MVLCSHRIALPGSPSTCALDTAIVPLPSFLLTIALLPLFFCLKKKFTENVIRLPYPYWLHNVYLVLVLAAFAMTILEMTRLSAQDLGVGLLPVTPIALSIVMVVLWVERRGRTRFMSVTFCLYWLFLAAVETVKVVRLNVLDETIPNKASSPEYPASDQLLDNAVMVALYWLFFIFELYTSLRMREVNKTQPYILHDLP</sequence>
<feature type="transmembrane region" description="Helical" evidence="2">
    <location>
        <begin position="54"/>
        <end position="76"/>
    </location>
</feature>
<gene>
    <name evidence="4" type="ORF">LENED_005237</name>
</gene>
<keyword evidence="4" id="KW-0808">Transferase</keyword>
<dbReference type="InterPro" id="IPR056227">
    <property type="entry name" value="TMD0_ABC"/>
</dbReference>
<reference evidence="4 5" key="1">
    <citation type="submission" date="2016-08" db="EMBL/GenBank/DDBJ databases">
        <authorList>
            <consortium name="Lentinula edodes genome sequencing consortium"/>
            <person name="Sakamoto Y."/>
            <person name="Nakade K."/>
            <person name="Sato S."/>
            <person name="Yoshida Y."/>
            <person name="Miyazaki K."/>
            <person name="Natsume S."/>
            <person name="Konno N."/>
        </authorList>
    </citation>
    <scope>NUCLEOTIDE SEQUENCE [LARGE SCALE GENOMIC DNA]</scope>
    <source>
        <strain evidence="4 5">NBRC 111202</strain>
    </source>
</reference>
<evidence type="ECO:0000256" key="2">
    <source>
        <dbReference type="SAM" id="Phobius"/>
    </source>
</evidence>
<feature type="domain" description="ABC transporter TMD0" evidence="3">
    <location>
        <begin position="14"/>
        <end position="140"/>
    </location>
</feature>
<comment type="caution">
    <text evidence="4">The sequence shown here is derived from an EMBL/GenBank/DDBJ whole genome shotgun (WGS) entry which is preliminary data.</text>
</comment>
<dbReference type="Pfam" id="PF24357">
    <property type="entry name" value="TMD0_ABC"/>
    <property type="match status" value="1"/>
</dbReference>
<proteinExistence type="predicted"/>
<feature type="transmembrane region" description="Helical" evidence="2">
    <location>
        <begin position="88"/>
        <end position="108"/>
    </location>
</feature>
<evidence type="ECO:0000313" key="4">
    <source>
        <dbReference type="EMBL" id="GAW03508.1"/>
    </source>
</evidence>
<dbReference type="GO" id="GO:0016020">
    <property type="term" value="C:membrane"/>
    <property type="evidence" value="ECO:0007669"/>
    <property type="project" value="UniProtKB-SubCell"/>
</dbReference>
<organism evidence="4 5">
    <name type="scientific">Lentinula edodes</name>
    <name type="common">Shiitake mushroom</name>
    <name type="synonym">Lentinus edodes</name>
    <dbReference type="NCBI Taxonomy" id="5353"/>
    <lineage>
        <taxon>Eukaryota</taxon>
        <taxon>Fungi</taxon>
        <taxon>Dikarya</taxon>
        <taxon>Basidiomycota</taxon>
        <taxon>Agaricomycotina</taxon>
        <taxon>Agaricomycetes</taxon>
        <taxon>Agaricomycetidae</taxon>
        <taxon>Agaricales</taxon>
        <taxon>Marasmiineae</taxon>
        <taxon>Omphalotaceae</taxon>
        <taxon>Lentinula</taxon>
    </lineage>
</organism>
<keyword evidence="2" id="KW-0812">Transmembrane</keyword>
<feature type="transmembrane region" description="Helical" evidence="2">
    <location>
        <begin position="160"/>
        <end position="179"/>
    </location>
</feature>
<dbReference type="GO" id="GO:0016740">
    <property type="term" value="F:transferase activity"/>
    <property type="evidence" value="ECO:0007669"/>
    <property type="project" value="UniProtKB-KW"/>
</dbReference>
<keyword evidence="2" id="KW-1133">Transmembrane helix</keyword>
<keyword evidence="2" id="KW-0472">Membrane</keyword>
<dbReference type="Proteomes" id="UP000188533">
    <property type="component" value="Unassembled WGS sequence"/>
</dbReference>
<reference evidence="4 5" key="2">
    <citation type="submission" date="2017-02" db="EMBL/GenBank/DDBJ databases">
        <title>A genome survey and senescence transcriptome analysis in Lentinula edodes.</title>
        <authorList>
            <person name="Sakamoto Y."/>
            <person name="Nakade K."/>
            <person name="Sato S."/>
            <person name="Yoshida Y."/>
            <person name="Miyazaki K."/>
            <person name="Natsume S."/>
            <person name="Konno N."/>
        </authorList>
    </citation>
    <scope>NUCLEOTIDE SEQUENCE [LARGE SCALE GENOMIC DNA]</scope>
    <source>
        <strain evidence="4 5">NBRC 111202</strain>
    </source>
</reference>
<protein>
    <submittedName>
        <fullName evidence="4">Glycosyltransferase family 8 protein</fullName>
    </submittedName>
</protein>
<evidence type="ECO:0000259" key="3">
    <source>
        <dbReference type="Pfam" id="PF24357"/>
    </source>
</evidence>
<evidence type="ECO:0000313" key="5">
    <source>
        <dbReference type="Proteomes" id="UP000188533"/>
    </source>
</evidence>